<accession>A0A1L6J719</accession>
<gene>
    <name evidence="1" type="ORF">BRX40_04360</name>
</gene>
<reference evidence="2" key="1">
    <citation type="submission" date="2016-12" db="EMBL/GenBank/DDBJ databases">
        <title>Whole genome sequencing of Sphingomonas sp. ABOJV.</title>
        <authorList>
            <person name="Conlan S."/>
            <person name="Thomas P.J."/>
            <person name="Mullikin J."/>
            <person name="Palmore T.N."/>
            <person name="Frank K.M."/>
            <person name="Segre J.A."/>
        </authorList>
    </citation>
    <scope>NUCLEOTIDE SEQUENCE [LARGE SCALE GENOMIC DNA]</scope>
    <source>
        <strain evidence="2">ABOJV</strain>
    </source>
</reference>
<dbReference type="GeneID" id="44131788"/>
<evidence type="ECO:0000313" key="1">
    <source>
        <dbReference type="EMBL" id="APR51771.1"/>
    </source>
</evidence>
<name>A0A1L6J719_9SPHN</name>
<dbReference type="AlphaFoldDB" id="A0A1L6J719"/>
<proteinExistence type="predicted"/>
<protein>
    <submittedName>
        <fullName evidence="1">Uncharacterized protein</fullName>
    </submittedName>
</protein>
<dbReference type="Proteomes" id="UP000185161">
    <property type="component" value="Chromosome"/>
</dbReference>
<dbReference type="KEGG" id="skr:BRX40_04360"/>
<keyword evidence="2" id="KW-1185">Reference proteome</keyword>
<dbReference type="RefSeq" id="WP_066572666.1">
    <property type="nucleotide sequence ID" value="NZ_CP018820.1"/>
</dbReference>
<evidence type="ECO:0000313" key="2">
    <source>
        <dbReference type="Proteomes" id="UP000185161"/>
    </source>
</evidence>
<organism evidence="1 2">
    <name type="scientific">Sphingomonas koreensis</name>
    <dbReference type="NCBI Taxonomy" id="93064"/>
    <lineage>
        <taxon>Bacteria</taxon>
        <taxon>Pseudomonadati</taxon>
        <taxon>Pseudomonadota</taxon>
        <taxon>Alphaproteobacteria</taxon>
        <taxon>Sphingomonadales</taxon>
        <taxon>Sphingomonadaceae</taxon>
        <taxon>Sphingomonas</taxon>
    </lineage>
</organism>
<dbReference type="STRING" id="93064.BRX40_04360"/>
<dbReference type="EMBL" id="CP018820">
    <property type="protein sequence ID" value="APR51771.1"/>
    <property type="molecule type" value="Genomic_DNA"/>
</dbReference>
<sequence length="118" mass="14198">MFFLRRNKHVSSVGPLQDLREVLRIRHRYQLWFLLASFATTALILAGFYFDSYFERAYKREIVYVESWPADRTLEQIVAQQKIDEEARQKREAERKAKAEKKRLEYKKIDDQLKSLGL</sequence>